<dbReference type="EMBL" id="OU896717">
    <property type="protein sequence ID" value="CAG9815099.1"/>
    <property type="molecule type" value="Genomic_DNA"/>
</dbReference>
<dbReference type="GO" id="GO:0016020">
    <property type="term" value="C:membrane"/>
    <property type="evidence" value="ECO:0007669"/>
    <property type="project" value="UniProtKB-SubCell"/>
</dbReference>
<keyword evidence="7" id="KW-0812">Transmembrane</keyword>
<evidence type="ECO:0000259" key="8">
    <source>
        <dbReference type="PROSITE" id="PS50835"/>
    </source>
</evidence>
<reference evidence="9" key="1">
    <citation type="submission" date="2022-01" db="EMBL/GenBank/DDBJ databases">
        <authorList>
            <person name="King R."/>
        </authorList>
    </citation>
    <scope>NUCLEOTIDE SEQUENCE</scope>
</reference>
<feature type="transmembrane region" description="Helical" evidence="7">
    <location>
        <begin position="340"/>
        <end position="365"/>
    </location>
</feature>
<comment type="subcellular location">
    <subcellularLocation>
        <location evidence="1">Membrane</location>
        <topology evidence="1">Single-pass type I membrane protein</topology>
    </subcellularLocation>
</comment>
<evidence type="ECO:0000256" key="1">
    <source>
        <dbReference type="ARBA" id="ARBA00004479"/>
    </source>
</evidence>
<accession>A0A9N9SED5</accession>
<keyword evidence="3" id="KW-1015">Disulfide bond</keyword>
<dbReference type="Pfam" id="PF08205">
    <property type="entry name" value="C2-set_2"/>
    <property type="match status" value="1"/>
</dbReference>
<dbReference type="Gene3D" id="2.60.40.10">
    <property type="entry name" value="Immunoglobulins"/>
    <property type="match status" value="2"/>
</dbReference>
<dbReference type="Pfam" id="PF07679">
    <property type="entry name" value="I-set"/>
    <property type="match status" value="1"/>
</dbReference>
<keyword evidence="4" id="KW-0325">Glycoprotein</keyword>
<dbReference type="InterPro" id="IPR013162">
    <property type="entry name" value="CD80_C2-set"/>
</dbReference>
<keyword evidence="10" id="KW-1185">Reference proteome</keyword>
<feature type="non-terminal residue" evidence="9">
    <location>
        <position position="474"/>
    </location>
</feature>
<dbReference type="InterPro" id="IPR036179">
    <property type="entry name" value="Ig-like_dom_sf"/>
</dbReference>
<evidence type="ECO:0000256" key="7">
    <source>
        <dbReference type="SAM" id="Phobius"/>
    </source>
</evidence>
<evidence type="ECO:0000256" key="2">
    <source>
        <dbReference type="ARBA" id="ARBA00023136"/>
    </source>
</evidence>
<organism evidence="9 10">
    <name type="scientific">Phaedon cochleariae</name>
    <name type="common">Mustard beetle</name>
    <dbReference type="NCBI Taxonomy" id="80249"/>
    <lineage>
        <taxon>Eukaryota</taxon>
        <taxon>Metazoa</taxon>
        <taxon>Ecdysozoa</taxon>
        <taxon>Arthropoda</taxon>
        <taxon>Hexapoda</taxon>
        <taxon>Insecta</taxon>
        <taxon>Pterygota</taxon>
        <taxon>Neoptera</taxon>
        <taxon>Endopterygota</taxon>
        <taxon>Coleoptera</taxon>
        <taxon>Polyphaga</taxon>
        <taxon>Cucujiformia</taxon>
        <taxon>Chrysomeloidea</taxon>
        <taxon>Chrysomelidae</taxon>
        <taxon>Chrysomelinae</taxon>
        <taxon>Chrysomelini</taxon>
        <taxon>Phaedon</taxon>
    </lineage>
</organism>
<proteinExistence type="predicted"/>
<dbReference type="InterPro" id="IPR007110">
    <property type="entry name" value="Ig-like_dom"/>
</dbReference>
<dbReference type="InterPro" id="IPR003599">
    <property type="entry name" value="Ig_sub"/>
</dbReference>
<evidence type="ECO:0000313" key="10">
    <source>
        <dbReference type="Proteomes" id="UP001153737"/>
    </source>
</evidence>
<dbReference type="PROSITE" id="PS50835">
    <property type="entry name" value="IG_LIKE"/>
    <property type="match status" value="1"/>
</dbReference>
<dbReference type="SMART" id="SM00409">
    <property type="entry name" value="IG"/>
    <property type="match status" value="2"/>
</dbReference>
<evidence type="ECO:0000256" key="6">
    <source>
        <dbReference type="SAM" id="MobiDB-lite"/>
    </source>
</evidence>
<protein>
    <recommendedName>
        <fullName evidence="8">Ig-like domain-containing protein</fullName>
    </recommendedName>
</protein>
<dbReference type="SUPFAM" id="SSF48726">
    <property type="entry name" value="Immunoglobulin"/>
    <property type="match status" value="3"/>
</dbReference>
<evidence type="ECO:0000256" key="5">
    <source>
        <dbReference type="ARBA" id="ARBA00023319"/>
    </source>
</evidence>
<dbReference type="PANTHER" id="PTHR11640">
    <property type="entry name" value="NEPHRIN"/>
    <property type="match status" value="1"/>
</dbReference>
<dbReference type="InterPro" id="IPR013098">
    <property type="entry name" value="Ig_I-set"/>
</dbReference>
<name>A0A9N9SED5_PHACE</name>
<dbReference type="AlphaFoldDB" id="A0A9N9SED5"/>
<dbReference type="InterPro" id="IPR051275">
    <property type="entry name" value="Cell_adhesion_signaling"/>
</dbReference>
<sequence length="474" mass="52619">IFSLFLFSGLLAAQVEISTRELLVLPGQNATFLCRVGVPLQYCRIELPGSRTFNLNKQALSSNSEVTYYGEGLDAGQCGFTIQRVEERDNGPIKCTLGIPSEPTESVGTMQLIVAKPPKLPELDLSRGTDSLRVYKVNDQLEASCIVRDGRPVANITWFLDDEQISDAGLKRPTVIDLAKENLQSKIQNLTRVLQPSDNGKYLKCVAIHPAYPNHYAETKRQLDVKFAPLAIYEPIDKFGYQLGRVGLINVTIEANPKPQIEWTIGGQTIREGATDNTGRIEAETVREMGRGRYEANLRLAAVTKQDTETDYTLVAYNDMGTQNYRIKISTSPEPEGFELSIGAIIGVVAVILFVIMVASILIFAKVTGRWCFSGESDRELRHIGESSDTESADVRPKEPKKPHKLTAIFKKNKDKPEPEPEVGETEPAPAQIDLKDDKGLVYAELDLARADLKPVVKNDDEKTEYAEIVYTQN</sequence>
<keyword evidence="5" id="KW-0393">Immunoglobulin domain</keyword>
<keyword evidence="7" id="KW-1133">Transmembrane helix</keyword>
<evidence type="ECO:0000256" key="3">
    <source>
        <dbReference type="ARBA" id="ARBA00023157"/>
    </source>
</evidence>
<dbReference type="OrthoDB" id="6345017at2759"/>
<evidence type="ECO:0000256" key="4">
    <source>
        <dbReference type="ARBA" id="ARBA00023180"/>
    </source>
</evidence>
<gene>
    <name evidence="9" type="ORF">PHAECO_LOCUS2753</name>
</gene>
<feature type="non-terminal residue" evidence="9">
    <location>
        <position position="1"/>
    </location>
</feature>
<reference evidence="9" key="2">
    <citation type="submission" date="2022-10" db="EMBL/GenBank/DDBJ databases">
        <authorList>
            <consortium name="ENA_rothamsted_submissions"/>
            <consortium name="culmorum"/>
            <person name="King R."/>
        </authorList>
    </citation>
    <scope>NUCLEOTIDE SEQUENCE</scope>
</reference>
<feature type="region of interest" description="Disordered" evidence="6">
    <location>
        <begin position="382"/>
        <end position="432"/>
    </location>
</feature>
<evidence type="ECO:0000313" key="9">
    <source>
        <dbReference type="EMBL" id="CAG9815099.1"/>
    </source>
</evidence>
<keyword evidence="2 7" id="KW-0472">Membrane</keyword>
<dbReference type="InterPro" id="IPR013783">
    <property type="entry name" value="Ig-like_fold"/>
</dbReference>
<feature type="domain" description="Ig-like" evidence="8">
    <location>
        <begin position="118"/>
        <end position="202"/>
    </location>
</feature>
<dbReference type="Proteomes" id="UP001153737">
    <property type="component" value="Chromosome 11"/>
</dbReference>